<reference evidence="2" key="1">
    <citation type="submission" date="2019-10" db="EMBL/GenBank/DDBJ databases">
        <authorList>
            <consortium name="DOE Joint Genome Institute"/>
            <person name="Kuo A."/>
            <person name="Miyauchi S."/>
            <person name="Kiss E."/>
            <person name="Drula E."/>
            <person name="Kohler A."/>
            <person name="Sanchez-Garcia M."/>
            <person name="Andreopoulos B."/>
            <person name="Barry K.W."/>
            <person name="Bonito G."/>
            <person name="Buee M."/>
            <person name="Carver A."/>
            <person name="Chen C."/>
            <person name="Cichocki N."/>
            <person name="Clum A."/>
            <person name="Culley D."/>
            <person name="Crous P.W."/>
            <person name="Fauchery L."/>
            <person name="Girlanda M."/>
            <person name="Hayes R."/>
            <person name="Keri Z."/>
            <person name="LaButti K."/>
            <person name="Lipzen A."/>
            <person name="Lombard V."/>
            <person name="Magnuson J."/>
            <person name="Maillard F."/>
            <person name="Morin E."/>
            <person name="Murat C."/>
            <person name="Nolan M."/>
            <person name="Ohm R."/>
            <person name="Pangilinan J."/>
            <person name="Pereira M."/>
            <person name="Perotto S."/>
            <person name="Peter M."/>
            <person name="Riley R."/>
            <person name="Sitrit Y."/>
            <person name="Stielow B."/>
            <person name="Szollosi G."/>
            <person name="Zifcakova L."/>
            <person name="Stursova M."/>
            <person name="Spatafora J.W."/>
            <person name="Tedersoo L."/>
            <person name="Vaario L.-M."/>
            <person name="Yamada A."/>
            <person name="Yan M."/>
            <person name="Wang P."/>
            <person name="Xu J."/>
            <person name="Bruns T."/>
            <person name="Baldrian P."/>
            <person name="Vilgalys R."/>
            <person name="Henrissat B."/>
            <person name="Grigoriev I.V."/>
            <person name="Hibbett D."/>
            <person name="Nagy L.G."/>
            <person name="Martin F.M."/>
        </authorList>
    </citation>
    <scope>NUCLEOTIDE SEQUENCE</scope>
    <source>
        <strain evidence="2">BED1</strain>
    </source>
</reference>
<sequence length="485" mass="53770">MQVGTFYPLDLLYPILDHLDRRDLVNAALVSSTFNRVATPLLYGAISSRFSEKKVLLHPCTTLLQRPELSQYVRKVTETGTVQLFRRVNPQIIKDITVALRLCTNLVSAKYIDDTDTPTLNFSPILQVLITLPLKELVIHTHHDVGENAWALLNRIKGIRRLSVWSLNSGPPRVLQGWADELSSTLTHLELGRCAGVPPTILISVFLKLPLLRELTLKGVPSAAIPAIMGCLPNLTALDTEYLGSGNYYRVPSTPLPALEQLTVRAGSVDPFGPDMLWTWTRSLLPHMGSLKSFALNSFSVYGRIAIPWPFVVFLATKQGQSLEELFVGAAMLNLDFLSQLCCKCPALKTVHCTVASPDMESIARAIGNGNSLRTLSLHVMWIENDVARPQLASDIYDNLSEDLDEPARSPPYPDYSRPASETRNVNFTVEEARLMMLRTGSKLRAVRLGDFAYTGQWVLAGTESAQSDKQLMFEVVRDGTQSAL</sequence>
<feature type="domain" description="F-box" evidence="1">
    <location>
        <begin position="8"/>
        <end position="43"/>
    </location>
</feature>
<organism evidence="2 3">
    <name type="scientific">Boletus edulis BED1</name>
    <dbReference type="NCBI Taxonomy" id="1328754"/>
    <lineage>
        <taxon>Eukaryota</taxon>
        <taxon>Fungi</taxon>
        <taxon>Dikarya</taxon>
        <taxon>Basidiomycota</taxon>
        <taxon>Agaricomycotina</taxon>
        <taxon>Agaricomycetes</taxon>
        <taxon>Agaricomycetidae</taxon>
        <taxon>Boletales</taxon>
        <taxon>Boletineae</taxon>
        <taxon>Boletaceae</taxon>
        <taxon>Boletoideae</taxon>
        <taxon>Boletus</taxon>
    </lineage>
</organism>
<dbReference type="Proteomes" id="UP001194468">
    <property type="component" value="Unassembled WGS sequence"/>
</dbReference>
<dbReference type="EMBL" id="WHUW01000026">
    <property type="protein sequence ID" value="KAF8435073.1"/>
    <property type="molecule type" value="Genomic_DNA"/>
</dbReference>
<dbReference type="Pfam" id="PF12937">
    <property type="entry name" value="F-box-like"/>
    <property type="match status" value="1"/>
</dbReference>
<dbReference type="InterPro" id="IPR032675">
    <property type="entry name" value="LRR_dom_sf"/>
</dbReference>
<dbReference type="InterPro" id="IPR036047">
    <property type="entry name" value="F-box-like_dom_sf"/>
</dbReference>
<evidence type="ECO:0000313" key="2">
    <source>
        <dbReference type="EMBL" id="KAF8435073.1"/>
    </source>
</evidence>
<dbReference type="Gene3D" id="3.80.10.10">
    <property type="entry name" value="Ribonuclease Inhibitor"/>
    <property type="match status" value="1"/>
</dbReference>
<name>A0AAD4BMR6_BOLED</name>
<dbReference type="SUPFAM" id="SSF81383">
    <property type="entry name" value="F-box domain"/>
    <property type="match status" value="1"/>
</dbReference>
<dbReference type="SUPFAM" id="SSF52047">
    <property type="entry name" value="RNI-like"/>
    <property type="match status" value="1"/>
</dbReference>
<dbReference type="InterPro" id="IPR001810">
    <property type="entry name" value="F-box_dom"/>
</dbReference>
<proteinExistence type="predicted"/>
<evidence type="ECO:0000259" key="1">
    <source>
        <dbReference type="Pfam" id="PF12937"/>
    </source>
</evidence>
<protein>
    <recommendedName>
        <fullName evidence="1">F-box domain-containing protein</fullName>
    </recommendedName>
</protein>
<gene>
    <name evidence="2" type="ORF">L210DRAFT_3453341</name>
</gene>
<dbReference type="CDD" id="cd09917">
    <property type="entry name" value="F-box_SF"/>
    <property type="match status" value="1"/>
</dbReference>
<dbReference type="AlphaFoldDB" id="A0AAD4BMR6"/>
<comment type="caution">
    <text evidence="2">The sequence shown here is derived from an EMBL/GenBank/DDBJ whole genome shotgun (WGS) entry which is preliminary data.</text>
</comment>
<accession>A0AAD4BMR6</accession>
<evidence type="ECO:0000313" key="3">
    <source>
        <dbReference type="Proteomes" id="UP001194468"/>
    </source>
</evidence>
<keyword evidence="3" id="KW-1185">Reference proteome</keyword>
<reference evidence="2" key="2">
    <citation type="journal article" date="2020" name="Nat. Commun.">
        <title>Large-scale genome sequencing of mycorrhizal fungi provides insights into the early evolution of symbiotic traits.</title>
        <authorList>
            <person name="Miyauchi S."/>
            <person name="Kiss E."/>
            <person name="Kuo A."/>
            <person name="Drula E."/>
            <person name="Kohler A."/>
            <person name="Sanchez-Garcia M."/>
            <person name="Morin E."/>
            <person name="Andreopoulos B."/>
            <person name="Barry K.W."/>
            <person name="Bonito G."/>
            <person name="Buee M."/>
            <person name="Carver A."/>
            <person name="Chen C."/>
            <person name="Cichocki N."/>
            <person name="Clum A."/>
            <person name="Culley D."/>
            <person name="Crous P.W."/>
            <person name="Fauchery L."/>
            <person name="Girlanda M."/>
            <person name="Hayes R.D."/>
            <person name="Keri Z."/>
            <person name="LaButti K."/>
            <person name="Lipzen A."/>
            <person name="Lombard V."/>
            <person name="Magnuson J."/>
            <person name="Maillard F."/>
            <person name="Murat C."/>
            <person name="Nolan M."/>
            <person name="Ohm R.A."/>
            <person name="Pangilinan J."/>
            <person name="Pereira M.F."/>
            <person name="Perotto S."/>
            <person name="Peter M."/>
            <person name="Pfister S."/>
            <person name="Riley R."/>
            <person name="Sitrit Y."/>
            <person name="Stielow J.B."/>
            <person name="Szollosi G."/>
            <person name="Zifcakova L."/>
            <person name="Stursova M."/>
            <person name="Spatafora J.W."/>
            <person name="Tedersoo L."/>
            <person name="Vaario L.M."/>
            <person name="Yamada A."/>
            <person name="Yan M."/>
            <person name="Wang P."/>
            <person name="Xu J."/>
            <person name="Bruns T."/>
            <person name="Baldrian P."/>
            <person name="Vilgalys R."/>
            <person name="Dunand C."/>
            <person name="Henrissat B."/>
            <person name="Grigoriev I.V."/>
            <person name="Hibbett D."/>
            <person name="Nagy L.G."/>
            <person name="Martin F.M."/>
        </authorList>
    </citation>
    <scope>NUCLEOTIDE SEQUENCE</scope>
    <source>
        <strain evidence="2">BED1</strain>
    </source>
</reference>